<evidence type="ECO:0000313" key="1">
    <source>
        <dbReference type="EMBL" id="VDO76287.1"/>
    </source>
</evidence>
<dbReference type="Proteomes" id="UP000268014">
    <property type="component" value="Unassembled WGS sequence"/>
</dbReference>
<protein>
    <submittedName>
        <fullName evidence="3">Glycosyl transferase</fullName>
    </submittedName>
</protein>
<gene>
    <name evidence="1" type="ORF">HPLM_LOCUS19288</name>
</gene>
<evidence type="ECO:0000313" key="3">
    <source>
        <dbReference type="WBParaSite" id="HPLM_0001929601-mRNA-1"/>
    </source>
</evidence>
<sequence length="135" mass="15209">MALSFYQQHCIHATLSSVAEAGNVALAHPPRSRWVPTKMAVWTDSSWKNLKLRENLIILPAGFENALECFKSEYPRAVIMKKPEDMEPDWFTDDYLPVLLFSPAEFAGTSKWREAWTLVMQLVAKGTEVIALGGP</sequence>
<keyword evidence="2" id="KW-1185">Reference proteome</keyword>
<reference evidence="1 2" key="2">
    <citation type="submission" date="2018-11" db="EMBL/GenBank/DDBJ databases">
        <authorList>
            <consortium name="Pathogen Informatics"/>
        </authorList>
    </citation>
    <scope>NUCLEOTIDE SEQUENCE [LARGE SCALE GENOMIC DNA]</scope>
    <source>
        <strain evidence="1 2">MHpl1</strain>
    </source>
</reference>
<dbReference type="STRING" id="6290.A0A0N4X4K4"/>
<reference evidence="3" key="1">
    <citation type="submission" date="2017-02" db="UniProtKB">
        <authorList>
            <consortium name="WormBaseParasite"/>
        </authorList>
    </citation>
    <scope>IDENTIFICATION</scope>
</reference>
<dbReference type="OrthoDB" id="5857754at2759"/>
<proteinExistence type="predicted"/>
<dbReference type="EMBL" id="UZAF01021193">
    <property type="protein sequence ID" value="VDO76287.1"/>
    <property type="molecule type" value="Genomic_DNA"/>
</dbReference>
<evidence type="ECO:0000313" key="2">
    <source>
        <dbReference type="Proteomes" id="UP000268014"/>
    </source>
</evidence>
<dbReference type="AlphaFoldDB" id="A0A0N4X4K4"/>
<name>A0A0N4X4K4_HAEPC</name>
<dbReference type="WBParaSite" id="HPLM_0001929601-mRNA-1">
    <property type="protein sequence ID" value="HPLM_0001929601-mRNA-1"/>
    <property type="gene ID" value="HPLM_0001929601"/>
</dbReference>
<accession>A0A0N4X4K4</accession>
<organism evidence="3">
    <name type="scientific">Haemonchus placei</name>
    <name type="common">Barber's pole worm</name>
    <dbReference type="NCBI Taxonomy" id="6290"/>
    <lineage>
        <taxon>Eukaryota</taxon>
        <taxon>Metazoa</taxon>
        <taxon>Ecdysozoa</taxon>
        <taxon>Nematoda</taxon>
        <taxon>Chromadorea</taxon>
        <taxon>Rhabditida</taxon>
        <taxon>Rhabditina</taxon>
        <taxon>Rhabditomorpha</taxon>
        <taxon>Strongyloidea</taxon>
        <taxon>Trichostrongylidae</taxon>
        <taxon>Haemonchus</taxon>
    </lineage>
</organism>